<dbReference type="Pfam" id="PF03466">
    <property type="entry name" value="LysR_substrate"/>
    <property type="match status" value="1"/>
</dbReference>
<dbReference type="GO" id="GO:0003700">
    <property type="term" value="F:DNA-binding transcription factor activity"/>
    <property type="evidence" value="ECO:0007669"/>
    <property type="project" value="InterPro"/>
</dbReference>
<keyword evidence="7" id="KW-1185">Reference proteome</keyword>
<dbReference type="FunFam" id="1.10.10.10:FF:000001">
    <property type="entry name" value="LysR family transcriptional regulator"/>
    <property type="match status" value="1"/>
</dbReference>
<dbReference type="PANTHER" id="PTHR30537">
    <property type="entry name" value="HTH-TYPE TRANSCRIPTIONAL REGULATOR"/>
    <property type="match status" value="1"/>
</dbReference>
<keyword evidence="3" id="KW-0238">DNA-binding</keyword>
<dbReference type="InterPro" id="IPR036390">
    <property type="entry name" value="WH_DNA-bd_sf"/>
</dbReference>
<accession>A0A8J2YVQ1</accession>
<dbReference type="SUPFAM" id="SSF46785">
    <property type="entry name" value="Winged helix' DNA-binding domain"/>
    <property type="match status" value="1"/>
</dbReference>
<keyword evidence="2" id="KW-0805">Transcription regulation</keyword>
<comment type="similarity">
    <text evidence="1">Belongs to the LysR transcriptional regulatory family.</text>
</comment>
<dbReference type="SUPFAM" id="SSF53850">
    <property type="entry name" value="Periplasmic binding protein-like II"/>
    <property type="match status" value="1"/>
</dbReference>
<evidence type="ECO:0000313" key="7">
    <source>
        <dbReference type="Proteomes" id="UP000646365"/>
    </source>
</evidence>
<dbReference type="Gene3D" id="3.40.190.290">
    <property type="match status" value="1"/>
</dbReference>
<reference evidence="6" key="2">
    <citation type="submission" date="2020-09" db="EMBL/GenBank/DDBJ databases">
        <authorList>
            <person name="Sun Q."/>
            <person name="Zhou Y."/>
        </authorList>
    </citation>
    <scope>NUCLEOTIDE SEQUENCE</scope>
    <source>
        <strain evidence="6">CGMCC 1.15725</strain>
    </source>
</reference>
<dbReference type="AlphaFoldDB" id="A0A8J2YVQ1"/>
<organism evidence="6 7">
    <name type="scientific">Aliidongia dinghuensis</name>
    <dbReference type="NCBI Taxonomy" id="1867774"/>
    <lineage>
        <taxon>Bacteria</taxon>
        <taxon>Pseudomonadati</taxon>
        <taxon>Pseudomonadota</taxon>
        <taxon>Alphaproteobacteria</taxon>
        <taxon>Rhodospirillales</taxon>
        <taxon>Dongiaceae</taxon>
        <taxon>Aliidongia</taxon>
    </lineage>
</organism>
<keyword evidence="4" id="KW-0804">Transcription</keyword>
<dbReference type="GO" id="GO:0003677">
    <property type="term" value="F:DNA binding"/>
    <property type="evidence" value="ECO:0007669"/>
    <property type="project" value="UniProtKB-KW"/>
</dbReference>
<dbReference type="InterPro" id="IPR005119">
    <property type="entry name" value="LysR_subst-bd"/>
</dbReference>
<feature type="domain" description="HTH lysR-type" evidence="5">
    <location>
        <begin position="2"/>
        <end position="59"/>
    </location>
</feature>
<evidence type="ECO:0000256" key="2">
    <source>
        <dbReference type="ARBA" id="ARBA00023015"/>
    </source>
</evidence>
<evidence type="ECO:0000256" key="3">
    <source>
        <dbReference type="ARBA" id="ARBA00023125"/>
    </source>
</evidence>
<protein>
    <submittedName>
        <fullName evidence="6">LysR family transcriptional regulator</fullName>
    </submittedName>
</protein>
<dbReference type="InterPro" id="IPR036388">
    <property type="entry name" value="WH-like_DNA-bd_sf"/>
</dbReference>
<dbReference type="EMBL" id="BMJQ01000008">
    <property type="protein sequence ID" value="GGF24632.1"/>
    <property type="molecule type" value="Genomic_DNA"/>
</dbReference>
<dbReference type="Gene3D" id="1.10.10.10">
    <property type="entry name" value="Winged helix-like DNA-binding domain superfamily/Winged helix DNA-binding domain"/>
    <property type="match status" value="1"/>
</dbReference>
<dbReference type="InterPro" id="IPR058163">
    <property type="entry name" value="LysR-type_TF_proteobact-type"/>
</dbReference>
<reference evidence="6" key="1">
    <citation type="journal article" date="2014" name="Int. J. Syst. Evol. Microbiol.">
        <title>Complete genome sequence of Corynebacterium casei LMG S-19264T (=DSM 44701T), isolated from a smear-ripened cheese.</title>
        <authorList>
            <consortium name="US DOE Joint Genome Institute (JGI-PGF)"/>
            <person name="Walter F."/>
            <person name="Albersmeier A."/>
            <person name="Kalinowski J."/>
            <person name="Ruckert C."/>
        </authorList>
    </citation>
    <scope>NUCLEOTIDE SEQUENCE</scope>
    <source>
        <strain evidence="6">CGMCC 1.15725</strain>
    </source>
</reference>
<dbReference type="InterPro" id="IPR000847">
    <property type="entry name" value="LysR_HTH_N"/>
</dbReference>
<dbReference type="PROSITE" id="PS50931">
    <property type="entry name" value="HTH_LYSR"/>
    <property type="match status" value="1"/>
</dbReference>
<sequence>MLTSQDLEFFAVVAAAPSLAGAARALDVTPPAVTQRLKSLEQRLGVRLIDRSSRRLHLTPEGTALAARSAAILEEMKVLAASLAARRGEIAGPLRVVAPLGFGRAHVAPVMARMRQDHPAVELDLILSEDPAGRIRSDGWDVLVQVGPLADSALALRHLAPNRRILCAAPSYLAARGIPRSPGELDRHACGVIREDRADVTLWGFTHLGGETVTIRMRPDFASNDGEVIKTWAVAGLGIVQRSEWDVADDISAGRLVEIMPDWRLPDADVVALLGPRAGRTARLERFVDMLHRSLTPVPWRRNGR</sequence>
<dbReference type="PANTHER" id="PTHR30537:SF5">
    <property type="entry name" value="HTH-TYPE TRANSCRIPTIONAL ACTIVATOR TTDR-RELATED"/>
    <property type="match status" value="1"/>
</dbReference>
<dbReference type="PRINTS" id="PR00039">
    <property type="entry name" value="HTHLYSR"/>
</dbReference>
<evidence type="ECO:0000313" key="6">
    <source>
        <dbReference type="EMBL" id="GGF24632.1"/>
    </source>
</evidence>
<evidence type="ECO:0000256" key="1">
    <source>
        <dbReference type="ARBA" id="ARBA00009437"/>
    </source>
</evidence>
<dbReference type="Pfam" id="PF00126">
    <property type="entry name" value="HTH_1"/>
    <property type="match status" value="1"/>
</dbReference>
<name>A0A8J2YVQ1_9PROT</name>
<comment type="caution">
    <text evidence="6">The sequence shown here is derived from an EMBL/GenBank/DDBJ whole genome shotgun (WGS) entry which is preliminary data.</text>
</comment>
<dbReference type="Proteomes" id="UP000646365">
    <property type="component" value="Unassembled WGS sequence"/>
</dbReference>
<proteinExistence type="inferred from homology"/>
<gene>
    <name evidence="6" type="ORF">GCM10011611_33340</name>
</gene>
<evidence type="ECO:0000259" key="5">
    <source>
        <dbReference type="PROSITE" id="PS50931"/>
    </source>
</evidence>
<evidence type="ECO:0000256" key="4">
    <source>
        <dbReference type="ARBA" id="ARBA00023163"/>
    </source>
</evidence>
<dbReference type="RefSeq" id="WP_189047753.1">
    <property type="nucleotide sequence ID" value="NZ_BMJQ01000008.1"/>
</dbReference>